<evidence type="ECO:0000313" key="1">
    <source>
        <dbReference type="EMBL" id="TFK75273.1"/>
    </source>
</evidence>
<proteinExistence type="predicted"/>
<protein>
    <submittedName>
        <fullName evidence="1">Uncharacterized protein</fullName>
    </submittedName>
</protein>
<gene>
    <name evidence="1" type="ORF">BDN72DRAFT_832127</name>
</gene>
<keyword evidence="2" id="KW-1185">Reference proteome</keyword>
<dbReference type="Proteomes" id="UP000308600">
    <property type="component" value="Unassembled WGS sequence"/>
</dbReference>
<sequence length="360" mass="39451">MRSVATTLLLLHLHLSANAGSVNKGQPCSQGDNRLQAGTYQFWSDCNSQTYCAANNTCVARGCRRDDFPFGYAQGSDHIPDKCERGQFCPDEMDACQTLLSVGSACQLNRDDQCEAPDNFKELADTTGRGLNVNGSVCLNNVCMWANVTVGLSCVVENIGYTAYEAEGEFINIVSRGNCRVGLYCDSQQRVCMQNKVLGEACTADKECDSWNCMSNGACGVDASIPHHFSPWVYAVVALGIIGGMFGTLIGLFVVHRKQRDEEREKRVQYWREQNTFHQNLLQMRESARASILSLPGHGNSARSTVYSTRDGANSDDTHTPILQHAAKGSGLRNYIGDDGSSEYDEGSIVQSSRKTDGRF</sequence>
<name>A0ACD3BB45_9AGAR</name>
<organism evidence="1 2">
    <name type="scientific">Pluteus cervinus</name>
    <dbReference type="NCBI Taxonomy" id="181527"/>
    <lineage>
        <taxon>Eukaryota</taxon>
        <taxon>Fungi</taxon>
        <taxon>Dikarya</taxon>
        <taxon>Basidiomycota</taxon>
        <taxon>Agaricomycotina</taxon>
        <taxon>Agaricomycetes</taxon>
        <taxon>Agaricomycetidae</taxon>
        <taxon>Agaricales</taxon>
        <taxon>Pluteineae</taxon>
        <taxon>Pluteaceae</taxon>
        <taxon>Pluteus</taxon>
    </lineage>
</organism>
<dbReference type="EMBL" id="ML208263">
    <property type="protein sequence ID" value="TFK75273.1"/>
    <property type="molecule type" value="Genomic_DNA"/>
</dbReference>
<evidence type="ECO:0000313" key="2">
    <source>
        <dbReference type="Proteomes" id="UP000308600"/>
    </source>
</evidence>
<reference evidence="1 2" key="1">
    <citation type="journal article" date="2019" name="Nat. Ecol. Evol.">
        <title>Megaphylogeny resolves global patterns of mushroom evolution.</title>
        <authorList>
            <person name="Varga T."/>
            <person name="Krizsan K."/>
            <person name="Foldi C."/>
            <person name="Dima B."/>
            <person name="Sanchez-Garcia M."/>
            <person name="Sanchez-Ramirez S."/>
            <person name="Szollosi G.J."/>
            <person name="Szarkandi J.G."/>
            <person name="Papp V."/>
            <person name="Albert L."/>
            <person name="Andreopoulos W."/>
            <person name="Angelini C."/>
            <person name="Antonin V."/>
            <person name="Barry K.W."/>
            <person name="Bougher N.L."/>
            <person name="Buchanan P."/>
            <person name="Buyck B."/>
            <person name="Bense V."/>
            <person name="Catcheside P."/>
            <person name="Chovatia M."/>
            <person name="Cooper J."/>
            <person name="Damon W."/>
            <person name="Desjardin D."/>
            <person name="Finy P."/>
            <person name="Geml J."/>
            <person name="Haridas S."/>
            <person name="Hughes K."/>
            <person name="Justo A."/>
            <person name="Karasinski D."/>
            <person name="Kautmanova I."/>
            <person name="Kiss B."/>
            <person name="Kocsube S."/>
            <person name="Kotiranta H."/>
            <person name="LaButti K.M."/>
            <person name="Lechner B.E."/>
            <person name="Liimatainen K."/>
            <person name="Lipzen A."/>
            <person name="Lukacs Z."/>
            <person name="Mihaltcheva S."/>
            <person name="Morgado L.N."/>
            <person name="Niskanen T."/>
            <person name="Noordeloos M.E."/>
            <person name="Ohm R.A."/>
            <person name="Ortiz-Santana B."/>
            <person name="Ovrebo C."/>
            <person name="Racz N."/>
            <person name="Riley R."/>
            <person name="Savchenko A."/>
            <person name="Shiryaev A."/>
            <person name="Soop K."/>
            <person name="Spirin V."/>
            <person name="Szebenyi C."/>
            <person name="Tomsovsky M."/>
            <person name="Tulloss R.E."/>
            <person name="Uehling J."/>
            <person name="Grigoriev I.V."/>
            <person name="Vagvolgyi C."/>
            <person name="Papp T."/>
            <person name="Martin F.M."/>
            <person name="Miettinen O."/>
            <person name="Hibbett D.S."/>
            <person name="Nagy L.G."/>
        </authorList>
    </citation>
    <scope>NUCLEOTIDE SEQUENCE [LARGE SCALE GENOMIC DNA]</scope>
    <source>
        <strain evidence="1 2">NL-1719</strain>
    </source>
</reference>
<accession>A0ACD3BB45</accession>